<evidence type="ECO:0000313" key="14">
    <source>
        <dbReference type="EMBL" id="WLF48679.1"/>
    </source>
</evidence>
<dbReference type="InterPro" id="IPR024176">
    <property type="entry name" value="Citrate_synthase_bac-typ"/>
</dbReference>
<accession>A0A1B1K042</accession>
<reference evidence="12" key="5">
    <citation type="submission" date="2022-12" db="EMBL/GenBank/DDBJ databases">
        <authorList>
            <person name="Krivoruchko A.V."/>
            <person name="Elkin A."/>
        </authorList>
    </citation>
    <scope>NUCLEOTIDE SEQUENCE</scope>
    <source>
        <strain evidence="12">IEGM 249</strain>
    </source>
</reference>
<reference evidence="13" key="2">
    <citation type="journal article" date="2018" name="Genome Announc.">
        <title>Draft Genome Sequence of Rhodococcus opacus Strain 04-OD7, Which Can Mobilize Phosphate.</title>
        <authorList>
            <person name="Zheng B.X."/>
            <person name="Zhang H.K."/>
            <person name="Ding K."/>
        </authorList>
    </citation>
    <scope>NUCLEOTIDE SEQUENCE</scope>
    <source>
        <strain evidence="13">04-OD7</strain>
    </source>
</reference>
<comment type="catalytic activity">
    <reaction evidence="5 9">
        <text>oxaloacetate + acetyl-CoA + H2O = citrate + CoA + H(+)</text>
        <dbReference type="Rhea" id="RHEA:16845"/>
        <dbReference type="ChEBI" id="CHEBI:15377"/>
        <dbReference type="ChEBI" id="CHEBI:15378"/>
        <dbReference type="ChEBI" id="CHEBI:16452"/>
        <dbReference type="ChEBI" id="CHEBI:16947"/>
        <dbReference type="ChEBI" id="CHEBI:57287"/>
        <dbReference type="ChEBI" id="CHEBI:57288"/>
        <dbReference type="EC" id="2.3.3.16"/>
    </reaction>
</comment>
<keyword evidence="17" id="KW-1185">Reference proteome</keyword>
<dbReference type="NCBIfam" id="TIGR01798">
    <property type="entry name" value="cit_synth_I"/>
    <property type="match status" value="1"/>
</dbReference>
<dbReference type="SUPFAM" id="SSF48256">
    <property type="entry name" value="Citrate synthase"/>
    <property type="match status" value="1"/>
</dbReference>
<dbReference type="UniPathway" id="UPA00223">
    <property type="reaction ID" value="UER00717"/>
</dbReference>
<dbReference type="InterPro" id="IPR019810">
    <property type="entry name" value="Citrate_synthase_AS"/>
</dbReference>
<evidence type="ECO:0000256" key="1">
    <source>
        <dbReference type="ARBA" id="ARBA00004751"/>
    </source>
</evidence>
<dbReference type="EMBL" id="PUIO01000010">
    <property type="protein sequence ID" value="PQP24978.1"/>
    <property type="molecule type" value="Genomic_DNA"/>
</dbReference>
<evidence type="ECO:0000256" key="8">
    <source>
        <dbReference type="PIRSR" id="PIRSR001369-1"/>
    </source>
</evidence>
<dbReference type="Gene3D" id="1.10.580.10">
    <property type="entry name" value="Citrate Synthase, domain 1"/>
    <property type="match status" value="1"/>
</dbReference>
<dbReference type="CDD" id="cd06114">
    <property type="entry name" value="EcCS_like"/>
    <property type="match status" value="1"/>
</dbReference>
<evidence type="ECO:0000313" key="12">
    <source>
        <dbReference type="EMBL" id="MCZ4585037.1"/>
    </source>
</evidence>
<evidence type="ECO:0000256" key="4">
    <source>
        <dbReference type="ARBA" id="ARBA00022679"/>
    </source>
</evidence>
<dbReference type="Gene3D" id="2.20.28.60">
    <property type="match status" value="1"/>
</dbReference>
<dbReference type="RefSeq" id="WP_005263314.1">
    <property type="nucleotide sequence ID" value="NZ_CAJUXZ010000001.1"/>
</dbReference>
<dbReference type="GO" id="GO:0036440">
    <property type="term" value="F:citrate synthase activity"/>
    <property type="evidence" value="ECO:0007669"/>
    <property type="project" value="UniProtKB-EC"/>
</dbReference>
<reference evidence="14" key="6">
    <citation type="submission" date="2023-07" db="EMBL/GenBank/DDBJ databases">
        <title>Genomic analysis of Rhodococcus opacus VOC-14 with glycol ethers degradation activity.</title>
        <authorList>
            <person name="Narkevich D.A."/>
            <person name="Hlushen A.M."/>
            <person name="Akhremchuk A.E."/>
            <person name="Sikolenko M.A."/>
            <person name="Valentovich L.N."/>
        </authorList>
    </citation>
    <scope>NUCLEOTIDE SEQUENCE</scope>
    <source>
        <strain evidence="14">VOC-14</strain>
    </source>
</reference>
<dbReference type="InterPro" id="IPR002020">
    <property type="entry name" value="Citrate_synthase"/>
</dbReference>
<dbReference type="AlphaFoldDB" id="A0A1B1K042"/>
<dbReference type="InterPro" id="IPR010953">
    <property type="entry name" value="Citrate_synthase_typ-I"/>
</dbReference>
<dbReference type="GO" id="GO:0005737">
    <property type="term" value="C:cytoplasm"/>
    <property type="evidence" value="ECO:0007669"/>
    <property type="project" value="InterPro"/>
</dbReference>
<reference evidence="16" key="3">
    <citation type="submission" date="2018-02" db="EMBL/GenBank/DDBJ databases">
        <title>Draft genome sequencing of Rhodococcus opacus KU647198.</title>
        <authorList>
            <person name="Zheng B.-X."/>
        </authorList>
    </citation>
    <scope>NUCLEOTIDE SEQUENCE [LARGE SCALE GENOMIC DNA]</scope>
    <source>
        <strain evidence="16">04-OD7</strain>
    </source>
</reference>
<feature type="active site" evidence="8">
    <location>
        <position position="366"/>
    </location>
</feature>
<evidence type="ECO:0000256" key="6">
    <source>
        <dbReference type="NCBIfam" id="TIGR01798"/>
    </source>
</evidence>
<keyword evidence="4 7" id="KW-0808">Transferase</keyword>
<dbReference type="EMBL" id="JAPWIS010000007">
    <property type="protein sequence ID" value="MCZ4585037.1"/>
    <property type="molecule type" value="Genomic_DNA"/>
</dbReference>
<dbReference type="Proteomes" id="UP001231166">
    <property type="component" value="Chromosome"/>
</dbReference>
<evidence type="ECO:0000313" key="11">
    <source>
        <dbReference type="EMBL" id="ANS25996.1"/>
    </source>
</evidence>
<evidence type="ECO:0000256" key="9">
    <source>
        <dbReference type="RuleBase" id="RU003370"/>
    </source>
</evidence>
<dbReference type="GO" id="GO:0006099">
    <property type="term" value="P:tricarboxylic acid cycle"/>
    <property type="evidence" value="ECO:0007669"/>
    <property type="project" value="UniProtKB-UniRule"/>
</dbReference>
<dbReference type="PANTHER" id="PTHR42871:SF1">
    <property type="entry name" value="CITRATE SYNTHASE"/>
    <property type="match status" value="1"/>
</dbReference>
<dbReference type="Proteomes" id="UP000239290">
    <property type="component" value="Unassembled WGS sequence"/>
</dbReference>
<dbReference type="PIRSF" id="PIRSF001369">
    <property type="entry name" value="Citrate_synth"/>
    <property type="match status" value="1"/>
</dbReference>
<dbReference type="PRINTS" id="PR00143">
    <property type="entry name" value="CITRTSNTHASE"/>
</dbReference>
<dbReference type="Pfam" id="PF00285">
    <property type="entry name" value="Citrate_synt"/>
    <property type="match status" value="1"/>
</dbReference>
<proteinExistence type="inferred from homology"/>
<name>A0A1B1K042_RHOOP</name>
<dbReference type="InterPro" id="IPR016142">
    <property type="entry name" value="Citrate_synth-like_lrg_a-sub"/>
</dbReference>
<dbReference type="PROSITE" id="PS00480">
    <property type="entry name" value="CITRATE_SYNTHASE"/>
    <property type="match status" value="1"/>
</dbReference>
<dbReference type="Gene3D" id="1.10.230.10">
    <property type="entry name" value="Cytochrome P450-Terp, domain 2"/>
    <property type="match status" value="1"/>
</dbReference>
<evidence type="ECO:0000313" key="15">
    <source>
        <dbReference type="Proteomes" id="UP000186108"/>
    </source>
</evidence>
<reference evidence="13" key="4">
    <citation type="submission" date="2018-02" db="EMBL/GenBank/DDBJ databases">
        <authorList>
            <person name="Cohen D.B."/>
            <person name="Kent A.D."/>
        </authorList>
    </citation>
    <scope>NUCLEOTIDE SEQUENCE</scope>
    <source>
        <strain evidence="13">04-OD7</strain>
    </source>
</reference>
<comment type="pathway">
    <text evidence="1 9">Carbohydrate metabolism; tricarboxylic acid cycle; isocitrate from oxaloacetate: step 1/2.</text>
</comment>
<evidence type="ECO:0000256" key="2">
    <source>
        <dbReference type="ARBA" id="ARBA00010566"/>
    </source>
</evidence>
<dbReference type="InterPro" id="IPR036969">
    <property type="entry name" value="Citrate_synthase_sf"/>
</dbReference>
<reference evidence="11 15" key="1">
    <citation type="submission" date="2014-07" db="EMBL/GenBank/DDBJ databases">
        <authorList>
            <person name="Zhang J.E."/>
            <person name="Yang H."/>
            <person name="Guo J."/>
            <person name="Deng Z."/>
            <person name="Luo H."/>
            <person name="Luo M."/>
            <person name="Zhao B."/>
        </authorList>
    </citation>
    <scope>NUCLEOTIDE SEQUENCE [LARGE SCALE GENOMIC DNA]</scope>
    <source>
        <strain evidence="11 15">1CP</strain>
    </source>
</reference>
<dbReference type="EMBL" id="CP009111">
    <property type="protein sequence ID" value="ANS25996.1"/>
    <property type="molecule type" value="Genomic_DNA"/>
</dbReference>
<keyword evidence="11" id="KW-0012">Acyltransferase</keyword>
<evidence type="ECO:0000256" key="7">
    <source>
        <dbReference type="PIRNR" id="PIRNR001369"/>
    </source>
</evidence>
<dbReference type="PATRIC" id="fig|37919.13.peg.1293"/>
<dbReference type="EMBL" id="CP130953">
    <property type="protein sequence ID" value="WLF48679.1"/>
    <property type="molecule type" value="Genomic_DNA"/>
</dbReference>
<protein>
    <recommendedName>
        <fullName evidence="6 7">Citrate synthase</fullName>
    </recommendedName>
</protein>
<keyword evidence="3 9" id="KW-0816">Tricarboxylic acid cycle</keyword>
<evidence type="ECO:0000256" key="3">
    <source>
        <dbReference type="ARBA" id="ARBA00022532"/>
    </source>
</evidence>
<dbReference type="PANTHER" id="PTHR42871">
    <property type="entry name" value="CITRATE SYNTHASE"/>
    <property type="match status" value="1"/>
</dbReference>
<comment type="similarity">
    <text evidence="2 7 10">Belongs to the citrate synthase family.</text>
</comment>
<dbReference type="FunFam" id="1.10.230.10:FF:000002">
    <property type="entry name" value="Citrate synthase"/>
    <property type="match status" value="1"/>
</dbReference>
<organism evidence="11 15">
    <name type="scientific">Rhodococcus opacus</name>
    <name type="common">Nocardia opaca</name>
    <dbReference type="NCBI Taxonomy" id="37919"/>
    <lineage>
        <taxon>Bacteria</taxon>
        <taxon>Bacillati</taxon>
        <taxon>Actinomycetota</taxon>
        <taxon>Actinomycetes</taxon>
        <taxon>Mycobacteriales</taxon>
        <taxon>Nocardiaceae</taxon>
        <taxon>Rhodococcus</taxon>
    </lineage>
</organism>
<evidence type="ECO:0000256" key="10">
    <source>
        <dbReference type="RuleBase" id="RU003406"/>
    </source>
</evidence>
<dbReference type="InterPro" id="IPR016143">
    <property type="entry name" value="Citrate_synth-like_sm_a-sub"/>
</dbReference>
<sequence>MPDNDTKPTLTYPGGEHTMSIARATEGNDGIELGKLLASTGYTTLDPGFVNTASTSSAITYIDGEHGILRYRGYPIEQLAEKSTFIEVSYLLIYGELPTTAQLESFTDRIRRHTLLHEDLKRFFDGFPRNAHPMPVLSSAVNALSAYYQDSLDPADPEQVELSTIRLLAKLPTIAAYAYKKSVGQPFLYPDNSLNLVENFLRMTFGFPAEPYEIDPEIAKALDMLLILHADHEQNCSTSTVRLVGSSDANLFTSISGGINALWGPLHGGANQAVLEMLDEIKASGSNADDFVRKVKNKEDGVKLMGFGHRVYRNYDPRAAIVKKTAHTILEKLGGDDELLDIAMALEEAALTDDYFVERKLYPNVDFYTGLIYRAMGFPTRMFTVLFAMGRLPGWIAHWREMHEDPATKIGRPRQIYTGYTERDYKDVTGR</sequence>
<dbReference type="Proteomes" id="UP000186108">
    <property type="component" value="Chromosome"/>
</dbReference>
<evidence type="ECO:0000256" key="5">
    <source>
        <dbReference type="ARBA" id="ARBA00049288"/>
    </source>
</evidence>
<evidence type="ECO:0000313" key="17">
    <source>
        <dbReference type="Proteomes" id="UP001066327"/>
    </source>
</evidence>
<gene>
    <name evidence="11" type="primary">gltA2</name>
    <name evidence="13" type="ORF">C5613_10625</name>
    <name evidence="12" type="ORF">O4328_15240</name>
    <name evidence="14" type="ORF">Q5707_06715</name>
    <name evidence="11" type="ORF">R1CP_06350</name>
</gene>
<feature type="active site" evidence="8">
    <location>
        <position position="309"/>
    </location>
</feature>
<evidence type="ECO:0000313" key="13">
    <source>
        <dbReference type="EMBL" id="PQP24978.1"/>
    </source>
</evidence>
<dbReference type="Proteomes" id="UP001066327">
    <property type="component" value="Unassembled WGS sequence"/>
</dbReference>
<evidence type="ECO:0000313" key="16">
    <source>
        <dbReference type="Proteomes" id="UP000239290"/>
    </source>
</evidence>
<dbReference type="NCBIfam" id="NF004126">
    <property type="entry name" value="PRK05614.1"/>
    <property type="match status" value="1"/>
</dbReference>